<dbReference type="RefSeq" id="WP_095584254.1">
    <property type="nucleotide sequence ID" value="NZ_JAJQQQ010000018.1"/>
</dbReference>
<dbReference type="InterPro" id="IPR046200">
    <property type="entry name" value="DUF6233"/>
</dbReference>
<dbReference type="Pfam" id="PF19746">
    <property type="entry name" value="DUF6233"/>
    <property type="match status" value="1"/>
</dbReference>
<accession>A0A2A2D1G6</accession>
<evidence type="ECO:0000313" key="3">
    <source>
        <dbReference type="Proteomes" id="UP000218944"/>
    </source>
</evidence>
<dbReference type="EMBL" id="NSJV01000581">
    <property type="protein sequence ID" value="PAU45180.1"/>
    <property type="molecule type" value="Genomic_DNA"/>
</dbReference>
<gene>
    <name evidence="2" type="ORF">CK936_30955</name>
</gene>
<proteinExistence type="predicted"/>
<protein>
    <submittedName>
        <fullName evidence="2">Uncharacterized protein</fullName>
    </submittedName>
</protein>
<reference evidence="2 3" key="1">
    <citation type="submission" date="2017-08" db="EMBL/GenBank/DDBJ databases">
        <title>Genome sequence of Streptomyces albireticuli NRRL B-1670.</title>
        <authorList>
            <person name="Graham D.E."/>
            <person name="Mahan K.M."/>
            <person name="Klingeman D.M."/>
            <person name="Hettich R.L."/>
            <person name="Parry R.J."/>
            <person name="Spain J.C."/>
        </authorList>
    </citation>
    <scope>NUCLEOTIDE SEQUENCE [LARGE SCALE GENOMIC DNA]</scope>
    <source>
        <strain evidence="2 3">NRRL B-1670</strain>
    </source>
</reference>
<evidence type="ECO:0000256" key="1">
    <source>
        <dbReference type="SAM" id="MobiDB-lite"/>
    </source>
</evidence>
<comment type="caution">
    <text evidence="2">The sequence shown here is derived from an EMBL/GenBank/DDBJ whole genome shotgun (WGS) entry which is preliminary data.</text>
</comment>
<keyword evidence="3" id="KW-1185">Reference proteome</keyword>
<feature type="region of interest" description="Disordered" evidence="1">
    <location>
        <begin position="57"/>
        <end position="102"/>
    </location>
</feature>
<organism evidence="2 3">
    <name type="scientific">Streptomyces albireticuli</name>
    <dbReference type="NCBI Taxonomy" id="1940"/>
    <lineage>
        <taxon>Bacteria</taxon>
        <taxon>Bacillati</taxon>
        <taxon>Actinomycetota</taxon>
        <taxon>Actinomycetes</taxon>
        <taxon>Kitasatosporales</taxon>
        <taxon>Streptomycetaceae</taxon>
        <taxon>Streptomyces</taxon>
    </lineage>
</organism>
<evidence type="ECO:0000313" key="2">
    <source>
        <dbReference type="EMBL" id="PAU45180.1"/>
    </source>
</evidence>
<dbReference type="Proteomes" id="UP000218944">
    <property type="component" value="Unassembled WGS sequence"/>
</dbReference>
<name>A0A2A2D1G6_9ACTN</name>
<sequence>MWFYEVPLPLWAHAIVHGEGTAEPADIVSVPATHVATVPRGGGGDTSACPCGGNPAIARARTGRRPAAPPPPPRTRGSADGGGSGAGWPQVPGDGSDRWKITYPRHPYNATASRRSVLHHASCFTAQGPADLTTDQALEVPRRPGAQACEMCGAEQLTVPPGGPGKAR</sequence>
<dbReference type="AlphaFoldDB" id="A0A2A2D1G6"/>